<proteinExistence type="predicted"/>
<dbReference type="PROSITE" id="PS51352">
    <property type="entry name" value="THIOREDOXIN_2"/>
    <property type="match status" value="1"/>
</dbReference>
<dbReference type="PANTHER" id="PTHR42852:SF13">
    <property type="entry name" value="PROTEIN DIPZ"/>
    <property type="match status" value="1"/>
</dbReference>
<sequence length="177" mass="18925">MLYAGVAGGAALAGAGWAWWRLQPHAETAAAQASDAAFFAQSFETPEGAPLSAQAFRGKPLLLNFWATWCPPCIAELPLLNQFFQEHQAQGWQILGLAVDQPSAVRKFLERRPVSFPIGMAGLGGTELSRSLGNLAGGLPFTVVFAADGRVLHRKIGQIKPQELVDWVAKGAVTSRS</sequence>
<dbReference type="Proteomes" id="UP000266302">
    <property type="component" value="Unassembled WGS sequence"/>
</dbReference>
<dbReference type="InterPro" id="IPR050553">
    <property type="entry name" value="Thioredoxin_ResA/DsbE_sf"/>
</dbReference>
<organism evidence="2 3">
    <name type="scientific">Simplicispira hankyongi</name>
    <dbReference type="NCBI Taxonomy" id="2315688"/>
    <lineage>
        <taxon>Bacteria</taxon>
        <taxon>Pseudomonadati</taxon>
        <taxon>Pseudomonadota</taxon>
        <taxon>Betaproteobacteria</taxon>
        <taxon>Burkholderiales</taxon>
        <taxon>Comamonadaceae</taxon>
        <taxon>Simplicispira</taxon>
    </lineage>
</organism>
<comment type="caution">
    <text evidence="2">The sequence shown here is derived from an EMBL/GenBank/DDBJ whole genome shotgun (WGS) entry which is preliminary data.</text>
</comment>
<dbReference type="InterPro" id="IPR013740">
    <property type="entry name" value="Redoxin"/>
</dbReference>
<dbReference type="GO" id="GO:0016491">
    <property type="term" value="F:oxidoreductase activity"/>
    <property type="evidence" value="ECO:0007669"/>
    <property type="project" value="InterPro"/>
</dbReference>
<dbReference type="SUPFAM" id="SSF52833">
    <property type="entry name" value="Thioredoxin-like"/>
    <property type="match status" value="1"/>
</dbReference>
<protein>
    <submittedName>
        <fullName evidence="2">TlpA family protein disulfide reductase</fullName>
    </submittedName>
</protein>
<dbReference type="InterPro" id="IPR013766">
    <property type="entry name" value="Thioredoxin_domain"/>
</dbReference>
<dbReference type="Gene3D" id="3.40.30.10">
    <property type="entry name" value="Glutaredoxin"/>
    <property type="match status" value="1"/>
</dbReference>
<evidence type="ECO:0000313" key="3">
    <source>
        <dbReference type="Proteomes" id="UP000266302"/>
    </source>
</evidence>
<dbReference type="OrthoDB" id="9811352at2"/>
<dbReference type="Pfam" id="PF08534">
    <property type="entry name" value="Redoxin"/>
    <property type="match status" value="1"/>
</dbReference>
<dbReference type="EMBL" id="QXJC01000003">
    <property type="protein sequence ID" value="RID98813.1"/>
    <property type="molecule type" value="Genomic_DNA"/>
</dbReference>
<dbReference type="PANTHER" id="PTHR42852">
    <property type="entry name" value="THIOL:DISULFIDE INTERCHANGE PROTEIN DSBE"/>
    <property type="match status" value="1"/>
</dbReference>
<keyword evidence="3" id="KW-1185">Reference proteome</keyword>
<dbReference type="InterPro" id="IPR036249">
    <property type="entry name" value="Thioredoxin-like_sf"/>
</dbReference>
<feature type="domain" description="Thioredoxin" evidence="1">
    <location>
        <begin position="31"/>
        <end position="173"/>
    </location>
</feature>
<gene>
    <name evidence="2" type="ORF">D3F03_08885</name>
</gene>
<evidence type="ECO:0000259" key="1">
    <source>
        <dbReference type="PROSITE" id="PS51352"/>
    </source>
</evidence>
<accession>A0A398CIU3</accession>
<evidence type="ECO:0000313" key="2">
    <source>
        <dbReference type="EMBL" id="RID98813.1"/>
    </source>
</evidence>
<dbReference type="CDD" id="cd02966">
    <property type="entry name" value="TlpA_like_family"/>
    <property type="match status" value="1"/>
</dbReference>
<reference evidence="2 3" key="1">
    <citation type="submission" date="2018-09" db="EMBL/GenBank/DDBJ databases">
        <title>Draft genome of Simplicispira sp. NY-02.</title>
        <authorList>
            <person name="Im W.T."/>
        </authorList>
    </citation>
    <scope>NUCLEOTIDE SEQUENCE [LARGE SCALE GENOMIC DNA]</scope>
    <source>
        <strain evidence="2 3">NY-02</strain>
    </source>
</reference>
<dbReference type="AlphaFoldDB" id="A0A398CIU3"/>
<name>A0A398CIU3_9BURK</name>